<accession>A0A6P2DD62</accession>
<evidence type="ECO:0000256" key="2">
    <source>
        <dbReference type="SAM" id="SignalP"/>
    </source>
</evidence>
<keyword evidence="1" id="KW-1133">Transmembrane helix</keyword>
<dbReference type="EMBL" id="LR593886">
    <property type="protein sequence ID" value="VTR99992.1"/>
    <property type="molecule type" value="Genomic_DNA"/>
</dbReference>
<protein>
    <submittedName>
        <fullName evidence="4">: VPEP</fullName>
    </submittedName>
</protein>
<keyword evidence="2" id="KW-0732">Signal</keyword>
<keyword evidence="1" id="KW-0472">Membrane</keyword>
<dbReference type="RefSeq" id="WP_162672039.1">
    <property type="nucleotide sequence ID" value="NZ_LR593886.1"/>
</dbReference>
<sequence>MATRRTRLKKKMKQLIPAVTVTLTTVPFAVWSSSAQAFFPPVWGSPPVTVVPPVSPPPIIVVPPVSPPPFVPPVVPPVIVPPVVPPPVIVPPTCPPPPCGVPEPGTIVGGVIGLAAAAGYGFRRRDGKKPE</sequence>
<organism evidence="4 5">
    <name type="scientific">Gemmata massiliana</name>
    <dbReference type="NCBI Taxonomy" id="1210884"/>
    <lineage>
        <taxon>Bacteria</taxon>
        <taxon>Pseudomonadati</taxon>
        <taxon>Planctomycetota</taxon>
        <taxon>Planctomycetia</taxon>
        <taxon>Gemmatales</taxon>
        <taxon>Gemmataceae</taxon>
        <taxon>Gemmata</taxon>
    </lineage>
</organism>
<proteinExistence type="predicted"/>
<name>A0A6P2DD62_9BACT</name>
<keyword evidence="5" id="KW-1185">Reference proteome</keyword>
<dbReference type="AlphaFoldDB" id="A0A6P2DD62"/>
<dbReference type="Proteomes" id="UP000464178">
    <property type="component" value="Chromosome"/>
</dbReference>
<feature type="chain" id="PRO_5026649805" evidence="2">
    <location>
        <begin position="38"/>
        <end position="131"/>
    </location>
</feature>
<feature type="signal peptide" evidence="2">
    <location>
        <begin position="1"/>
        <end position="37"/>
    </location>
</feature>
<feature type="domain" description="Ice-binding protein C-terminal" evidence="3">
    <location>
        <begin position="101"/>
        <end position="125"/>
    </location>
</feature>
<evidence type="ECO:0000259" key="3">
    <source>
        <dbReference type="Pfam" id="PF07589"/>
    </source>
</evidence>
<dbReference type="InterPro" id="IPR013424">
    <property type="entry name" value="Ice-binding_C"/>
</dbReference>
<evidence type="ECO:0000313" key="4">
    <source>
        <dbReference type="EMBL" id="VTR99992.1"/>
    </source>
</evidence>
<feature type="transmembrane region" description="Helical" evidence="1">
    <location>
        <begin position="105"/>
        <end position="122"/>
    </location>
</feature>
<keyword evidence="1" id="KW-0812">Transmembrane</keyword>
<dbReference type="Pfam" id="PF07589">
    <property type="entry name" value="PEP-CTERM"/>
    <property type="match status" value="1"/>
</dbReference>
<dbReference type="KEGG" id="gms:SOIL9_83330"/>
<evidence type="ECO:0000313" key="5">
    <source>
        <dbReference type="Proteomes" id="UP000464178"/>
    </source>
</evidence>
<reference evidence="4 5" key="1">
    <citation type="submission" date="2019-05" db="EMBL/GenBank/DDBJ databases">
        <authorList>
            <consortium name="Science for Life Laboratories"/>
        </authorList>
    </citation>
    <scope>NUCLEOTIDE SEQUENCE [LARGE SCALE GENOMIC DNA]</scope>
    <source>
        <strain evidence="4">Soil9</strain>
    </source>
</reference>
<evidence type="ECO:0000256" key="1">
    <source>
        <dbReference type="SAM" id="Phobius"/>
    </source>
</evidence>
<gene>
    <name evidence="4" type="ORF">SOIL9_83330</name>
</gene>